<dbReference type="PANTHER" id="PTHR28594">
    <property type="entry name" value="ATR-INTERACTING PROTEIN"/>
    <property type="match status" value="1"/>
</dbReference>
<evidence type="ECO:0000313" key="4">
    <source>
        <dbReference type="Proteomes" id="UP001195483"/>
    </source>
</evidence>
<name>A0AAE0S2Z8_9BIVA</name>
<feature type="compositionally biased region" description="Polar residues" evidence="2">
    <location>
        <begin position="107"/>
        <end position="132"/>
    </location>
</feature>
<accession>A0AAE0S2Z8</accession>
<feature type="region of interest" description="Disordered" evidence="2">
    <location>
        <begin position="107"/>
        <end position="192"/>
    </location>
</feature>
<feature type="region of interest" description="Disordered" evidence="2">
    <location>
        <begin position="940"/>
        <end position="960"/>
    </location>
</feature>
<feature type="compositionally biased region" description="Polar residues" evidence="2">
    <location>
        <begin position="365"/>
        <end position="376"/>
    </location>
</feature>
<organism evidence="3 4">
    <name type="scientific">Potamilus streckersoni</name>
    <dbReference type="NCBI Taxonomy" id="2493646"/>
    <lineage>
        <taxon>Eukaryota</taxon>
        <taxon>Metazoa</taxon>
        <taxon>Spiralia</taxon>
        <taxon>Lophotrochozoa</taxon>
        <taxon>Mollusca</taxon>
        <taxon>Bivalvia</taxon>
        <taxon>Autobranchia</taxon>
        <taxon>Heteroconchia</taxon>
        <taxon>Palaeoheterodonta</taxon>
        <taxon>Unionida</taxon>
        <taxon>Unionoidea</taxon>
        <taxon>Unionidae</taxon>
        <taxon>Ambleminae</taxon>
        <taxon>Lampsilini</taxon>
        <taxon>Potamilus</taxon>
    </lineage>
</organism>
<feature type="coiled-coil region" evidence="1">
    <location>
        <begin position="226"/>
        <end position="253"/>
    </location>
</feature>
<feature type="region of interest" description="Disordered" evidence="2">
    <location>
        <begin position="21"/>
        <end position="87"/>
    </location>
</feature>
<dbReference type="EMBL" id="JAEAOA010000638">
    <property type="protein sequence ID" value="KAK3584366.1"/>
    <property type="molecule type" value="Genomic_DNA"/>
</dbReference>
<keyword evidence="4" id="KW-1185">Reference proteome</keyword>
<feature type="compositionally biased region" description="Basic and acidic residues" evidence="2">
    <location>
        <begin position="55"/>
        <end position="82"/>
    </location>
</feature>
<dbReference type="InterPro" id="IPR033349">
    <property type="entry name" value="ATRIP"/>
</dbReference>
<feature type="region of interest" description="Disordered" evidence="2">
    <location>
        <begin position="585"/>
        <end position="607"/>
    </location>
</feature>
<sequence>MATNPLFSCFRMKRRGFDCDVKGRPRERQQLGGIPGHYKPLPHPPQSQTEASIKPSEEAPPSKRVKTEKMPGQEYGQGKDAEDLWDDSLELTQADLDDMETLTSQAYSQLPQKTTGIARSGPSSEPIPSTSGVGRFTSVHREESKLGPFLKPYLHSSSSLSSSVNGHSSNTSYDPASTSYSGNSRSSESIKSGASIEVSLGQRRLSLQQVDSSDGSTFLKKKGSLVEAVQEELNKCKTECDRLKSENIRAKEDLCAKEGEIKLLRDSLHRKENEVGQFKMDQFNQSEQLRKEHIEKERALQTEINKLKTQLQFKEHEQGEAVDRYRELESQLRAFKSGQSTAFPIASQPSPKRRKVVVQEKSPKSSHTGFPTTKSFHAQEGSPTKEESSTCSSKTLTETGTMTEDATARKRRLNLRLKGFEDQQSGAHLVASLIEVRPDASGKVSDRGIVGLLHTPSTFVHLQNVRFERDTSSFLLSPTGQKRRLSELKNITSVQAGKQDFMTIVSDDHYYLALQGLTCLLQGENLLSPITCPRPPSASTSTAETSVANKRINYLSSAQNCTLLILPLLNDYLTHYLDMLRSSTENLNSTSPSTSINSSKSSSSFESPLDSITSSLNMLLRDSAVFANNLEQLALTSLRVLHKLVSVCPAVQNVILEKHESADSRTETEKKEIDKKKLNKGEETEAESMQSSGSHSACPVTRQFLHSQNLLEKIRKLANPGEKGHLSNTEVIKAALNVLTELAEHADEDQMECLLPVLSDEILLNCLEYETEQTVVLQGLYLLRALTRSNLMVSSFCKNSDCVLSVLYTSCLNVRQEDDISPIQMKMYYVIIEIMSNITGSHRGGRVIILESDCNCSLQIIQTLILILHSVMVFYQSKRSRTSLELLQKGLQFLHLLYQHDTNFMDHRFKVEHHYVNLISELTQIFKTLSDKEEELSDLAELEDFNQEDSEEENSIMETG</sequence>
<evidence type="ECO:0000256" key="2">
    <source>
        <dbReference type="SAM" id="MobiDB-lite"/>
    </source>
</evidence>
<reference evidence="3" key="3">
    <citation type="submission" date="2023-05" db="EMBL/GenBank/DDBJ databases">
        <authorList>
            <person name="Smith C.H."/>
        </authorList>
    </citation>
    <scope>NUCLEOTIDE SEQUENCE</scope>
    <source>
        <strain evidence="3">CHS0354</strain>
        <tissue evidence="3">Mantle</tissue>
    </source>
</reference>
<proteinExistence type="predicted"/>
<feature type="compositionally biased region" description="Low complexity" evidence="2">
    <location>
        <begin position="154"/>
        <end position="172"/>
    </location>
</feature>
<evidence type="ECO:0000256" key="1">
    <source>
        <dbReference type="SAM" id="Coils"/>
    </source>
</evidence>
<dbReference type="Proteomes" id="UP001195483">
    <property type="component" value="Unassembled WGS sequence"/>
</dbReference>
<dbReference type="AlphaFoldDB" id="A0AAE0S2Z8"/>
<reference evidence="3" key="1">
    <citation type="journal article" date="2021" name="Genome Biol. Evol.">
        <title>A High-Quality Reference Genome for a Parasitic Bivalve with Doubly Uniparental Inheritance (Bivalvia: Unionida).</title>
        <authorList>
            <person name="Smith C.H."/>
        </authorList>
    </citation>
    <scope>NUCLEOTIDE SEQUENCE</scope>
    <source>
        <strain evidence="3">CHS0354</strain>
    </source>
</reference>
<keyword evidence="1" id="KW-0175">Coiled coil</keyword>
<feature type="region of interest" description="Disordered" evidence="2">
    <location>
        <begin position="661"/>
        <end position="697"/>
    </location>
</feature>
<feature type="compositionally biased region" description="Polar residues" evidence="2">
    <location>
        <begin position="173"/>
        <end position="192"/>
    </location>
</feature>
<feature type="compositionally biased region" description="Low complexity" evidence="2">
    <location>
        <begin position="587"/>
        <end position="607"/>
    </location>
</feature>
<evidence type="ECO:0000313" key="3">
    <source>
        <dbReference type="EMBL" id="KAK3584366.1"/>
    </source>
</evidence>
<feature type="coiled-coil region" evidence="1">
    <location>
        <begin position="290"/>
        <end position="317"/>
    </location>
</feature>
<feature type="compositionally biased region" description="Low complexity" evidence="2">
    <location>
        <begin position="389"/>
        <end position="399"/>
    </location>
</feature>
<reference evidence="3" key="2">
    <citation type="journal article" date="2021" name="Genome Biol. Evol.">
        <title>Developing a high-quality reference genome for a parasitic bivalve with doubly uniparental inheritance (Bivalvia: Unionida).</title>
        <authorList>
            <person name="Smith C.H."/>
        </authorList>
    </citation>
    <scope>NUCLEOTIDE SEQUENCE</scope>
    <source>
        <strain evidence="3">CHS0354</strain>
        <tissue evidence="3">Mantle</tissue>
    </source>
</reference>
<protein>
    <recommendedName>
        <fullName evidence="5">ATR-interacting protein</fullName>
    </recommendedName>
</protein>
<evidence type="ECO:0008006" key="5">
    <source>
        <dbReference type="Google" id="ProtNLM"/>
    </source>
</evidence>
<dbReference type="GO" id="GO:0000077">
    <property type="term" value="P:DNA damage checkpoint signaling"/>
    <property type="evidence" value="ECO:0007669"/>
    <property type="project" value="InterPro"/>
</dbReference>
<comment type="caution">
    <text evidence="3">The sequence shown here is derived from an EMBL/GenBank/DDBJ whole genome shotgun (WGS) entry which is preliminary data.</text>
</comment>
<gene>
    <name evidence="3" type="ORF">CHS0354_010151</name>
</gene>
<dbReference type="PANTHER" id="PTHR28594:SF1">
    <property type="entry name" value="ATR-INTERACTING PROTEIN"/>
    <property type="match status" value="1"/>
</dbReference>
<dbReference type="GO" id="GO:0006281">
    <property type="term" value="P:DNA repair"/>
    <property type="evidence" value="ECO:0007669"/>
    <property type="project" value="TreeGrafter"/>
</dbReference>
<feature type="region of interest" description="Disordered" evidence="2">
    <location>
        <begin position="342"/>
        <end position="407"/>
    </location>
</feature>
<feature type="compositionally biased region" description="Basic and acidic residues" evidence="2">
    <location>
        <begin position="661"/>
        <end position="683"/>
    </location>
</feature>